<dbReference type="GO" id="GO:0045259">
    <property type="term" value="C:proton-transporting ATP synthase complex"/>
    <property type="evidence" value="ECO:0007669"/>
    <property type="project" value="UniProtKB-KW"/>
</dbReference>
<dbReference type="InterPro" id="IPR001469">
    <property type="entry name" value="ATP_synth_F1_dsu/esu"/>
</dbReference>
<comment type="subcellular location">
    <subcellularLocation>
        <location evidence="1">Membrane</location>
        <topology evidence="1">Peripheral membrane protein</topology>
    </subcellularLocation>
</comment>
<protein>
    <submittedName>
        <fullName evidence="9">ATP synthase epsilon chain</fullName>
        <ecNumber evidence="9">3.6.3.14</ecNumber>
    </submittedName>
</protein>
<evidence type="ECO:0000256" key="1">
    <source>
        <dbReference type="ARBA" id="ARBA00004170"/>
    </source>
</evidence>
<name>A0A3B0RUX8_9ZZZZ</name>
<dbReference type="EC" id="3.6.3.14" evidence="9"/>
<accession>A0A3B0RUX8</accession>
<evidence type="ECO:0000256" key="2">
    <source>
        <dbReference type="ARBA" id="ARBA00005712"/>
    </source>
</evidence>
<keyword evidence="7" id="KW-0066">ATP synthesis</keyword>
<keyword evidence="3" id="KW-0813">Transport</keyword>
<gene>
    <name evidence="9" type="ORF">MNBD_ALPHA06-1510</name>
</gene>
<dbReference type="PANTHER" id="PTHR13822:SF10">
    <property type="entry name" value="ATP SYNTHASE EPSILON CHAIN, CHLOROPLASTIC"/>
    <property type="match status" value="1"/>
</dbReference>
<dbReference type="EMBL" id="UOEE01000209">
    <property type="protein sequence ID" value="VAV95779.1"/>
    <property type="molecule type" value="Genomic_DNA"/>
</dbReference>
<dbReference type="NCBIfam" id="TIGR01216">
    <property type="entry name" value="ATP_synt_epsi"/>
    <property type="match status" value="1"/>
</dbReference>
<dbReference type="Pfam" id="PF02823">
    <property type="entry name" value="ATP-synt_DE_N"/>
    <property type="match status" value="1"/>
</dbReference>
<evidence type="ECO:0000256" key="7">
    <source>
        <dbReference type="ARBA" id="ARBA00023310"/>
    </source>
</evidence>
<dbReference type="Gene3D" id="2.60.15.10">
    <property type="entry name" value="F0F1 ATP synthase delta/epsilon subunit, N-terminal"/>
    <property type="match status" value="1"/>
</dbReference>
<keyword evidence="4" id="KW-0406">Ion transport</keyword>
<dbReference type="CDD" id="cd12152">
    <property type="entry name" value="F1-ATPase_delta"/>
    <property type="match status" value="1"/>
</dbReference>
<sequence length="133" mass="14440">MADKLHFSLVSPERELFSGEVDNVTVPGSEGDFGVYPEHMPVMTTIRPGAISVINGDKERRIYILGGFADVTSAGLTILAEEAVELADIDPAKLAQDITDSQEDVRDAKTEQKCACAQERLDYLLSIQDAINA</sequence>
<evidence type="ECO:0000256" key="6">
    <source>
        <dbReference type="ARBA" id="ARBA00023196"/>
    </source>
</evidence>
<comment type="similarity">
    <text evidence="2">Belongs to the ATPase epsilon chain family.</text>
</comment>
<keyword evidence="9" id="KW-0378">Hydrolase</keyword>
<evidence type="ECO:0000259" key="8">
    <source>
        <dbReference type="Pfam" id="PF02823"/>
    </source>
</evidence>
<dbReference type="NCBIfam" id="NF001851">
    <property type="entry name" value="PRK00571.2-4"/>
    <property type="match status" value="1"/>
</dbReference>
<dbReference type="SUPFAM" id="SSF51344">
    <property type="entry name" value="Epsilon subunit of F1F0-ATP synthase N-terminal domain"/>
    <property type="match status" value="1"/>
</dbReference>
<dbReference type="AlphaFoldDB" id="A0A3B0RUX8"/>
<dbReference type="PANTHER" id="PTHR13822">
    <property type="entry name" value="ATP SYNTHASE DELTA/EPSILON CHAIN"/>
    <property type="match status" value="1"/>
</dbReference>
<evidence type="ECO:0000256" key="4">
    <source>
        <dbReference type="ARBA" id="ARBA00023065"/>
    </source>
</evidence>
<proteinExistence type="inferred from homology"/>
<dbReference type="GO" id="GO:0016787">
    <property type="term" value="F:hydrolase activity"/>
    <property type="evidence" value="ECO:0007669"/>
    <property type="project" value="UniProtKB-KW"/>
</dbReference>
<keyword evidence="5" id="KW-0472">Membrane</keyword>
<evidence type="ECO:0000256" key="3">
    <source>
        <dbReference type="ARBA" id="ARBA00022448"/>
    </source>
</evidence>
<dbReference type="GO" id="GO:0046933">
    <property type="term" value="F:proton-transporting ATP synthase activity, rotational mechanism"/>
    <property type="evidence" value="ECO:0007669"/>
    <property type="project" value="InterPro"/>
</dbReference>
<dbReference type="InterPro" id="IPR020546">
    <property type="entry name" value="ATP_synth_F1_dsu/esu_N"/>
</dbReference>
<organism evidence="9">
    <name type="scientific">hydrothermal vent metagenome</name>
    <dbReference type="NCBI Taxonomy" id="652676"/>
    <lineage>
        <taxon>unclassified sequences</taxon>
        <taxon>metagenomes</taxon>
        <taxon>ecological metagenomes</taxon>
    </lineage>
</organism>
<keyword evidence="6" id="KW-0139">CF(1)</keyword>
<dbReference type="InterPro" id="IPR036771">
    <property type="entry name" value="ATPsynth_dsu/esu_N"/>
</dbReference>
<evidence type="ECO:0000313" key="9">
    <source>
        <dbReference type="EMBL" id="VAV95779.1"/>
    </source>
</evidence>
<evidence type="ECO:0000256" key="5">
    <source>
        <dbReference type="ARBA" id="ARBA00023136"/>
    </source>
</evidence>
<feature type="domain" description="ATP synthase F1 complex delta/epsilon subunit N-terminal" evidence="8">
    <location>
        <begin position="5"/>
        <end position="83"/>
    </location>
</feature>
<dbReference type="HAMAP" id="MF_00530">
    <property type="entry name" value="ATP_synth_epsil_bac"/>
    <property type="match status" value="1"/>
</dbReference>
<reference evidence="9" key="1">
    <citation type="submission" date="2018-06" db="EMBL/GenBank/DDBJ databases">
        <authorList>
            <person name="Zhirakovskaya E."/>
        </authorList>
    </citation>
    <scope>NUCLEOTIDE SEQUENCE</scope>
</reference>
<dbReference type="NCBIfam" id="NF009983">
    <property type="entry name" value="PRK13449.1"/>
    <property type="match status" value="1"/>
</dbReference>